<evidence type="ECO:0000259" key="1">
    <source>
        <dbReference type="PROSITE" id="PS50883"/>
    </source>
</evidence>
<evidence type="ECO:0000259" key="2">
    <source>
        <dbReference type="PROSITE" id="PS50887"/>
    </source>
</evidence>
<dbReference type="InterPro" id="IPR035919">
    <property type="entry name" value="EAL_sf"/>
</dbReference>
<dbReference type="InterPro" id="IPR001633">
    <property type="entry name" value="EAL_dom"/>
</dbReference>
<evidence type="ECO:0000313" key="4">
    <source>
        <dbReference type="Proteomes" id="UP000604117"/>
    </source>
</evidence>
<reference evidence="3 4" key="1">
    <citation type="submission" date="2021-01" db="EMBL/GenBank/DDBJ databases">
        <title>Whole genome shotgun sequence of Asanoa siamensis NBRC 107932.</title>
        <authorList>
            <person name="Komaki H."/>
            <person name="Tamura T."/>
        </authorList>
    </citation>
    <scope>NUCLEOTIDE SEQUENCE [LARGE SCALE GENOMIC DNA]</scope>
    <source>
        <strain evidence="3 4">NBRC 107932</strain>
    </source>
</reference>
<dbReference type="InterPro" id="IPR029787">
    <property type="entry name" value="Nucleotide_cyclase"/>
</dbReference>
<evidence type="ECO:0000313" key="3">
    <source>
        <dbReference type="EMBL" id="GIF72674.1"/>
    </source>
</evidence>
<protein>
    <recommendedName>
        <fullName evidence="5">Diguanylate cyclase (GGDEF)-like protein</fullName>
    </recommendedName>
</protein>
<dbReference type="Proteomes" id="UP000604117">
    <property type="component" value="Unassembled WGS sequence"/>
</dbReference>
<dbReference type="InterPro" id="IPR052155">
    <property type="entry name" value="Biofilm_reg_signaling"/>
</dbReference>
<dbReference type="Gene3D" id="3.30.70.270">
    <property type="match status" value="1"/>
</dbReference>
<dbReference type="Gene3D" id="3.20.20.450">
    <property type="entry name" value="EAL domain"/>
    <property type="match status" value="1"/>
</dbReference>
<dbReference type="CDD" id="cd01949">
    <property type="entry name" value="GGDEF"/>
    <property type="match status" value="1"/>
</dbReference>
<dbReference type="PROSITE" id="PS50883">
    <property type="entry name" value="EAL"/>
    <property type="match status" value="1"/>
</dbReference>
<dbReference type="Pfam" id="PF00563">
    <property type="entry name" value="EAL"/>
    <property type="match status" value="1"/>
</dbReference>
<dbReference type="InterPro" id="IPR043128">
    <property type="entry name" value="Rev_trsase/Diguanyl_cyclase"/>
</dbReference>
<gene>
    <name evidence="3" type="ORF">Asi02nite_21920</name>
</gene>
<dbReference type="SMART" id="SM00052">
    <property type="entry name" value="EAL"/>
    <property type="match status" value="1"/>
</dbReference>
<dbReference type="InterPro" id="IPR000160">
    <property type="entry name" value="GGDEF_dom"/>
</dbReference>
<dbReference type="SUPFAM" id="SSF55073">
    <property type="entry name" value="Nucleotide cyclase"/>
    <property type="match status" value="1"/>
</dbReference>
<dbReference type="NCBIfam" id="TIGR00254">
    <property type="entry name" value="GGDEF"/>
    <property type="match status" value="1"/>
</dbReference>
<proteinExistence type="predicted"/>
<dbReference type="Pfam" id="PF00990">
    <property type="entry name" value="GGDEF"/>
    <property type="match status" value="1"/>
</dbReference>
<accession>A0ABQ4CN15</accession>
<dbReference type="SMART" id="SM00267">
    <property type="entry name" value="GGDEF"/>
    <property type="match status" value="1"/>
</dbReference>
<keyword evidence="4" id="KW-1185">Reference proteome</keyword>
<dbReference type="PANTHER" id="PTHR44757">
    <property type="entry name" value="DIGUANYLATE CYCLASE DGCP"/>
    <property type="match status" value="1"/>
</dbReference>
<name>A0ABQ4CN15_9ACTN</name>
<dbReference type="EMBL" id="BONE01000013">
    <property type="protein sequence ID" value="GIF72674.1"/>
    <property type="molecule type" value="Genomic_DNA"/>
</dbReference>
<feature type="domain" description="GGDEF" evidence="2">
    <location>
        <begin position="53"/>
        <end position="184"/>
    </location>
</feature>
<evidence type="ECO:0008006" key="5">
    <source>
        <dbReference type="Google" id="ProtNLM"/>
    </source>
</evidence>
<feature type="domain" description="EAL" evidence="1">
    <location>
        <begin position="193"/>
        <end position="445"/>
    </location>
</feature>
<dbReference type="SUPFAM" id="SSF141868">
    <property type="entry name" value="EAL domain-like"/>
    <property type="match status" value="1"/>
</dbReference>
<dbReference type="PANTHER" id="PTHR44757:SF2">
    <property type="entry name" value="BIOFILM ARCHITECTURE MAINTENANCE PROTEIN MBAA"/>
    <property type="match status" value="1"/>
</dbReference>
<dbReference type="PROSITE" id="PS50887">
    <property type="entry name" value="GGDEF"/>
    <property type="match status" value="1"/>
</dbReference>
<comment type="caution">
    <text evidence="3">The sequence shown here is derived from an EMBL/GenBank/DDBJ whole genome shotgun (WGS) entry which is preliminary data.</text>
</comment>
<dbReference type="CDD" id="cd01948">
    <property type="entry name" value="EAL"/>
    <property type="match status" value="1"/>
</dbReference>
<sequence>MLGVHEAQQRRSQERALRRDLERRANQDALTALANADRFRETMRARAREEPTGGWAALFVDLDDFKAVNDTFGHQVGDGLLRVAARRIESCVREQDLVARLGGDEFGVLLDGVDVADARAITQRISDTLAEPATVDGVRVDPQASIGLAYLPDDRNPDTLLRAADSALYRAKGAGKGRWRQYRPGMPAPTRQHASARERLARALEADTFAVHYQPIVTTADAEPVGFEGLLRLRDDGPPMTAPEIVQVAEATGLIADIGDWVLARALRDLPRLNAGPTDDRYVSVNVAPRQLRLPDYADRVAGELARAGARPDLLVLEVTEGDLVREDERAWAQLEDLRAKGVRVAIDDYGTGFAGLSYLRQSAVDMIKVDGTFLADPGSARARVLVEAVADLADRLGLAMVAEGVHNLPCRHLLVDAGCPYAQGHLFAKPMPVDAAAGWHFDGNG</sequence>
<organism evidence="3 4">
    <name type="scientific">Asanoa siamensis</name>
    <dbReference type="NCBI Taxonomy" id="926357"/>
    <lineage>
        <taxon>Bacteria</taxon>
        <taxon>Bacillati</taxon>
        <taxon>Actinomycetota</taxon>
        <taxon>Actinomycetes</taxon>
        <taxon>Micromonosporales</taxon>
        <taxon>Micromonosporaceae</taxon>
        <taxon>Asanoa</taxon>
    </lineage>
</organism>